<dbReference type="EMBL" id="REGN01000938">
    <property type="protein sequence ID" value="RNA37986.1"/>
    <property type="molecule type" value="Genomic_DNA"/>
</dbReference>
<feature type="non-terminal residue" evidence="2">
    <location>
        <position position="1"/>
    </location>
</feature>
<dbReference type="GO" id="GO:0003729">
    <property type="term" value="F:mRNA binding"/>
    <property type="evidence" value="ECO:0007669"/>
    <property type="project" value="TreeGrafter"/>
</dbReference>
<dbReference type="GO" id="GO:0034063">
    <property type="term" value="P:stress granule assembly"/>
    <property type="evidence" value="ECO:0007669"/>
    <property type="project" value="TreeGrafter"/>
</dbReference>
<evidence type="ECO:0000313" key="2">
    <source>
        <dbReference type="EMBL" id="RNA37986.1"/>
    </source>
</evidence>
<gene>
    <name evidence="2" type="ORF">BpHYR1_022105</name>
</gene>
<dbReference type="InterPro" id="IPR025609">
    <property type="entry name" value="Lsm14-like_N"/>
</dbReference>
<dbReference type="Pfam" id="PF12701">
    <property type="entry name" value="LSM14"/>
    <property type="match status" value="1"/>
</dbReference>
<dbReference type="GO" id="GO:0033962">
    <property type="term" value="P:P-body assembly"/>
    <property type="evidence" value="ECO:0007669"/>
    <property type="project" value="TreeGrafter"/>
</dbReference>
<evidence type="ECO:0000259" key="1">
    <source>
        <dbReference type="SMART" id="SM01271"/>
    </source>
</evidence>
<dbReference type="STRING" id="10195.A0A3M7SQH5"/>
<protein>
    <submittedName>
        <fullName evidence="2">LSM14-like protein</fullName>
    </submittedName>
</protein>
<comment type="caution">
    <text evidence="2">The sequence shown here is derived from an EMBL/GenBank/DDBJ whole genome shotgun (WGS) entry which is preliminary data.</text>
</comment>
<dbReference type="AlphaFoldDB" id="A0A3M7SQH5"/>
<proteinExistence type="predicted"/>
<organism evidence="2 3">
    <name type="scientific">Brachionus plicatilis</name>
    <name type="common">Marine rotifer</name>
    <name type="synonym">Brachionus muelleri</name>
    <dbReference type="NCBI Taxonomy" id="10195"/>
    <lineage>
        <taxon>Eukaryota</taxon>
        <taxon>Metazoa</taxon>
        <taxon>Spiralia</taxon>
        <taxon>Gnathifera</taxon>
        <taxon>Rotifera</taxon>
        <taxon>Eurotatoria</taxon>
        <taxon>Monogononta</taxon>
        <taxon>Pseudotrocha</taxon>
        <taxon>Ploima</taxon>
        <taxon>Brachionidae</taxon>
        <taxon>Brachionus</taxon>
    </lineage>
</organism>
<dbReference type="SMART" id="SM01271">
    <property type="entry name" value="LSM14"/>
    <property type="match status" value="1"/>
</dbReference>
<dbReference type="SUPFAM" id="SSF50182">
    <property type="entry name" value="Sm-like ribonucleoproteins"/>
    <property type="match status" value="1"/>
</dbReference>
<accession>A0A3M7SQH5</accession>
<feature type="domain" description="Lsm14-like N-terminal" evidence="1">
    <location>
        <begin position="13"/>
        <end position="76"/>
    </location>
</feature>
<dbReference type="Gene3D" id="2.30.30.100">
    <property type="match status" value="1"/>
</dbReference>
<sequence>HKKLKQLYRNYSESSKISLVSKAKIRHFGSSSFGTEDRPVPQRDKVLEYIIFSGSNIEDLHVCEPYPATQPIAVYY</sequence>
<name>A0A3M7SQH5_BRAPC</name>
<dbReference type="PANTHER" id="PTHR13586:SF0">
    <property type="entry name" value="TRAILER HITCH, ISOFORM H"/>
    <property type="match status" value="1"/>
</dbReference>
<dbReference type="GO" id="GO:0000932">
    <property type="term" value="C:P-body"/>
    <property type="evidence" value="ECO:0007669"/>
    <property type="project" value="TreeGrafter"/>
</dbReference>
<dbReference type="InterPro" id="IPR010920">
    <property type="entry name" value="LSM_dom_sf"/>
</dbReference>
<dbReference type="Proteomes" id="UP000276133">
    <property type="component" value="Unassembled WGS sequence"/>
</dbReference>
<reference evidence="2 3" key="1">
    <citation type="journal article" date="2018" name="Sci. Rep.">
        <title>Genomic signatures of local adaptation to the degree of environmental predictability in rotifers.</title>
        <authorList>
            <person name="Franch-Gras L."/>
            <person name="Hahn C."/>
            <person name="Garcia-Roger E.M."/>
            <person name="Carmona M.J."/>
            <person name="Serra M."/>
            <person name="Gomez A."/>
        </authorList>
    </citation>
    <scope>NUCLEOTIDE SEQUENCE [LARGE SCALE GENOMIC DNA]</scope>
    <source>
        <strain evidence="2">HYR1</strain>
    </source>
</reference>
<evidence type="ECO:0000313" key="3">
    <source>
        <dbReference type="Proteomes" id="UP000276133"/>
    </source>
</evidence>
<keyword evidence="3" id="KW-1185">Reference proteome</keyword>
<dbReference type="OrthoDB" id="21539at2759"/>
<dbReference type="PANTHER" id="PTHR13586">
    <property type="entry name" value="SCD6 PROTEIN-RELATED"/>
    <property type="match status" value="1"/>
</dbReference>